<dbReference type="Proteomes" id="UP001370490">
    <property type="component" value="Unassembled WGS sequence"/>
</dbReference>
<protein>
    <recommendedName>
        <fullName evidence="3">SHSP domain-containing protein</fullName>
    </recommendedName>
</protein>
<name>A0AAN8VXE6_9MAGN</name>
<evidence type="ECO:0008006" key="3">
    <source>
        <dbReference type="Google" id="ProtNLM"/>
    </source>
</evidence>
<dbReference type="PANTHER" id="PTHR33879:SF3">
    <property type="entry name" value="17.6 KDA CLASS II HEAT SHOCK PROTEIN-RELATED"/>
    <property type="match status" value="1"/>
</dbReference>
<gene>
    <name evidence="1" type="ORF">RJ641_031060</name>
</gene>
<evidence type="ECO:0000313" key="1">
    <source>
        <dbReference type="EMBL" id="KAK6937552.1"/>
    </source>
</evidence>
<keyword evidence="2" id="KW-1185">Reference proteome</keyword>
<proteinExistence type="predicted"/>
<organism evidence="1 2">
    <name type="scientific">Dillenia turbinata</name>
    <dbReference type="NCBI Taxonomy" id="194707"/>
    <lineage>
        <taxon>Eukaryota</taxon>
        <taxon>Viridiplantae</taxon>
        <taxon>Streptophyta</taxon>
        <taxon>Embryophyta</taxon>
        <taxon>Tracheophyta</taxon>
        <taxon>Spermatophyta</taxon>
        <taxon>Magnoliopsida</taxon>
        <taxon>eudicotyledons</taxon>
        <taxon>Gunneridae</taxon>
        <taxon>Pentapetalae</taxon>
        <taxon>Dilleniales</taxon>
        <taxon>Dilleniaceae</taxon>
        <taxon>Dillenia</taxon>
    </lineage>
</organism>
<dbReference type="CDD" id="cd06464">
    <property type="entry name" value="ACD_sHsps-like"/>
    <property type="match status" value="1"/>
</dbReference>
<evidence type="ECO:0000313" key="2">
    <source>
        <dbReference type="Proteomes" id="UP001370490"/>
    </source>
</evidence>
<reference evidence="1 2" key="1">
    <citation type="submission" date="2023-12" db="EMBL/GenBank/DDBJ databases">
        <title>A high-quality genome assembly for Dillenia turbinata (Dilleniales).</title>
        <authorList>
            <person name="Chanderbali A."/>
        </authorList>
    </citation>
    <scope>NUCLEOTIDE SEQUENCE [LARGE SCALE GENOMIC DNA]</scope>
    <source>
        <strain evidence="1">LSX21</strain>
        <tissue evidence="1">Leaf</tissue>
    </source>
</reference>
<accession>A0AAN8VXE6</accession>
<dbReference type="PANTHER" id="PTHR33879">
    <property type="entry name" value="17.6 KDA CLASS II HEAT SHOCK PROTEIN-RELATED"/>
    <property type="match status" value="1"/>
</dbReference>
<dbReference type="AlphaFoldDB" id="A0AAN8VXE6"/>
<comment type="caution">
    <text evidence="1">The sequence shown here is derived from an EMBL/GenBank/DDBJ whole genome shotgun (WGS) entry which is preliminary data.</text>
</comment>
<dbReference type="EMBL" id="JBAMMX010000006">
    <property type="protein sequence ID" value="KAK6937552.1"/>
    <property type="molecule type" value="Genomic_DNA"/>
</dbReference>
<sequence>MKVHPTPRKRNITLRYDINVINSSLSEPNTRLACRQKKLRRLPHIFARVLELPFRSDADVAIEETSDQFKFIVIADDVGNNVRAHTVEIYPGVIKIVIRDGDFSVESLPLDELELDLWRFRLPMSTKPEMANAVYSDGELVVTVPKGEGGVEDNDGGIWGEETERLVLVHF</sequence>